<dbReference type="EMBL" id="UYRU01064633">
    <property type="protein sequence ID" value="VDN16093.1"/>
    <property type="molecule type" value="Genomic_DNA"/>
</dbReference>
<evidence type="ECO:0000313" key="2">
    <source>
        <dbReference type="Proteomes" id="UP000281553"/>
    </source>
</evidence>
<gene>
    <name evidence="1" type="ORF">DILT_LOCUS11924</name>
</gene>
<sequence length="136" mass="14872">MATLPLLKPGENLDLWLSRAKVHLPSVAAKDLFAAFPGCPFVEADAVLAAHCCAGIPDDHLRRKLIKKQALASDQLLSLVQDYEGRYGPSLTTPCFATSLLQRKETRSAAIRSVATQTYRNFTRPPRGSRAPVSKI</sequence>
<name>A0A3P7LYG6_DIBLA</name>
<dbReference type="OrthoDB" id="6308186at2759"/>
<organism evidence="1 2">
    <name type="scientific">Dibothriocephalus latus</name>
    <name type="common">Fish tapeworm</name>
    <name type="synonym">Diphyllobothrium latum</name>
    <dbReference type="NCBI Taxonomy" id="60516"/>
    <lineage>
        <taxon>Eukaryota</taxon>
        <taxon>Metazoa</taxon>
        <taxon>Spiralia</taxon>
        <taxon>Lophotrochozoa</taxon>
        <taxon>Platyhelminthes</taxon>
        <taxon>Cestoda</taxon>
        <taxon>Eucestoda</taxon>
        <taxon>Diphyllobothriidea</taxon>
        <taxon>Diphyllobothriidae</taxon>
        <taxon>Dibothriocephalus</taxon>
    </lineage>
</organism>
<dbReference type="AlphaFoldDB" id="A0A3P7LYG6"/>
<keyword evidence="2" id="KW-1185">Reference proteome</keyword>
<protein>
    <submittedName>
        <fullName evidence="1">Uncharacterized protein</fullName>
    </submittedName>
</protein>
<dbReference type="Proteomes" id="UP000281553">
    <property type="component" value="Unassembled WGS sequence"/>
</dbReference>
<reference evidence="1 2" key="1">
    <citation type="submission" date="2018-11" db="EMBL/GenBank/DDBJ databases">
        <authorList>
            <consortium name="Pathogen Informatics"/>
        </authorList>
    </citation>
    <scope>NUCLEOTIDE SEQUENCE [LARGE SCALE GENOMIC DNA]</scope>
</reference>
<accession>A0A3P7LYG6</accession>
<evidence type="ECO:0000313" key="1">
    <source>
        <dbReference type="EMBL" id="VDN16093.1"/>
    </source>
</evidence>
<proteinExistence type="predicted"/>